<proteinExistence type="predicted"/>
<organism evidence="1">
    <name type="scientific">Singulisphaera sp. Ch08</name>
    <dbReference type="NCBI Taxonomy" id="3120278"/>
    <lineage>
        <taxon>Bacteria</taxon>
        <taxon>Pseudomonadati</taxon>
        <taxon>Planctomycetota</taxon>
        <taxon>Planctomycetia</taxon>
        <taxon>Isosphaerales</taxon>
        <taxon>Isosphaeraceae</taxon>
        <taxon>Singulisphaera</taxon>
    </lineage>
</organism>
<reference evidence="1" key="1">
    <citation type="submission" date="2024-05" db="EMBL/GenBank/DDBJ databases">
        <title>Planctomycetes of the genus Singulisphaera possess chitinolytic capabilities.</title>
        <authorList>
            <person name="Ivanova A."/>
        </authorList>
    </citation>
    <scope>NUCLEOTIDE SEQUENCE</scope>
    <source>
        <strain evidence="1">Ch08T</strain>
    </source>
</reference>
<gene>
    <name evidence="1" type="ORF">V5E97_23160</name>
</gene>
<evidence type="ECO:0008006" key="2">
    <source>
        <dbReference type="Google" id="ProtNLM"/>
    </source>
</evidence>
<accession>A0AAU7C803</accession>
<protein>
    <recommendedName>
        <fullName evidence="2">Transglutaminase-like domain-containing protein</fullName>
    </recommendedName>
</protein>
<name>A0AAU7C803_9BACT</name>
<sequence>MSGRFEFVLFDPVRDLSLEIAIRSEACRVQTLGDLLSFYRSAELETLASAGQLLELSRYADSLFFLSDGGSLGDLDPDLQFKIGGRACDLDHRLDGERAAGPIRIEIDRSRTGYTRNWPAYLSRRWELRADAYSKFVESIVEKAYGREAGSVLRLDAPDRVRRFLTAVAGHLHASPYETYSRYLEPCAPFKSCDQTLDRIIEGDGGNCAEKAMALYLIAHAYGIPSEVVLGGEEAVGSFPYRTLRSVLDRRTFDFSGTQAVQRYWQHYAILCRPSGSAEEHLFCDVAGSNIPFLCLGAAEAATYLDPERRKGIRVAITLEPIRLYYHRLARRQDLPLDLYYAMEHFIESIDVIQTVDNELGLLHTGDYWVGAVAYHGRRELGRIVGEYEQYVGRAGLDPRADLCFARDLNSARHPLHEQFLSAYPRGAGRIIAADARIRQRISFANPNLETCYVMIDLKKKSARS</sequence>
<dbReference type="EMBL" id="CP155447">
    <property type="protein sequence ID" value="XBH01248.1"/>
    <property type="molecule type" value="Genomic_DNA"/>
</dbReference>
<dbReference type="RefSeq" id="WP_406693941.1">
    <property type="nucleotide sequence ID" value="NZ_CP155447.1"/>
</dbReference>
<dbReference type="AlphaFoldDB" id="A0AAU7C803"/>
<evidence type="ECO:0000313" key="1">
    <source>
        <dbReference type="EMBL" id="XBH01248.1"/>
    </source>
</evidence>